<dbReference type="EMBL" id="BNJJ01000047">
    <property type="protein sequence ID" value="GHO89825.1"/>
    <property type="molecule type" value="Genomic_DNA"/>
</dbReference>
<evidence type="ECO:0000256" key="4">
    <source>
        <dbReference type="ARBA" id="ARBA00022840"/>
    </source>
</evidence>
<evidence type="ECO:0000256" key="1">
    <source>
        <dbReference type="ARBA" id="ARBA00005417"/>
    </source>
</evidence>
<keyword evidence="7" id="KW-1185">Reference proteome</keyword>
<dbReference type="PANTHER" id="PTHR43776">
    <property type="entry name" value="TRANSPORT ATP-BINDING PROTEIN"/>
    <property type="match status" value="1"/>
</dbReference>
<keyword evidence="2" id="KW-0813">Transport</keyword>
<dbReference type="PANTHER" id="PTHR43776:SF7">
    <property type="entry name" value="D,D-DIPEPTIDE TRANSPORT ATP-BINDING PROTEIN DDPF-RELATED"/>
    <property type="match status" value="1"/>
</dbReference>
<dbReference type="Proteomes" id="UP000635565">
    <property type="component" value="Unassembled WGS sequence"/>
</dbReference>
<comment type="similarity">
    <text evidence="1">Belongs to the ABC transporter superfamily.</text>
</comment>
<protein>
    <recommendedName>
        <fullName evidence="5">Oligopeptide/dipeptide ABC transporter C-terminal domain-containing protein</fullName>
    </recommendedName>
</protein>
<dbReference type="Gene3D" id="3.40.50.300">
    <property type="entry name" value="P-loop containing nucleotide triphosphate hydrolases"/>
    <property type="match status" value="1"/>
</dbReference>
<organism evidence="6 7">
    <name type="scientific">Dictyobacter formicarum</name>
    <dbReference type="NCBI Taxonomy" id="2778368"/>
    <lineage>
        <taxon>Bacteria</taxon>
        <taxon>Bacillati</taxon>
        <taxon>Chloroflexota</taxon>
        <taxon>Ktedonobacteria</taxon>
        <taxon>Ktedonobacterales</taxon>
        <taxon>Dictyobacteraceae</taxon>
        <taxon>Dictyobacter</taxon>
    </lineage>
</organism>
<gene>
    <name evidence="6" type="ORF">KSZ_78310</name>
</gene>
<proteinExistence type="inferred from homology"/>
<dbReference type="InterPro" id="IPR027417">
    <property type="entry name" value="P-loop_NTPase"/>
</dbReference>
<evidence type="ECO:0000313" key="7">
    <source>
        <dbReference type="Proteomes" id="UP000635565"/>
    </source>
</evidence>
<keyword evidence="4" id="KW-0067">ATP-binding</keyword>
<dbReference type="InterPro" id="IPR013563">
    <property type="entry name" value="Oligopep_ABC_C"/>
</dbReference>
<sequence>MQDLQESLGPAYRFGTQHLSVVKNISDALRVMYLAGVVELAKRDSLYRARVQPYTPALTSAIPVPDPEVRLRRKRIILEGDVPAPVNPTSGCKFIPRCWKGTAICREVIPHSEEKQSNNHAPVQLPGYRLNRGQKAEIKRLRGGSPL</sequence>
<dbReference type="InterPro" id="IPR050319">
    <property type="entry name" value="ABC_transp_ATP-bind"/>
</dbReference>
<accession>A0ABQ3VV04</accession>
<dbReference type="NCBIfam" id="TIGR01727">
    <property type="entry name" value="oligo_HPY"/>
    <property type="match status" value="1"/>
</dbReference>
<name>A0ABQ3VV04_9CHLR</name>
<evidence type="ECO:0000256" key="3">
    <source>
        <dbReference type="ARBA" id="ARBA00022741"/>
    </source>
</evidence>
<comment type="caution">
    <text evidence="6">The sequence shown here is derived from an EMBL/GenBank/DDBJ whole genome shotgun (WGS) entry which is preliminary data.</text>
</comment>
<keyword evidence="3" id="KW-0547">Nucleotide-binding</keyword>
<feature type="domain" description="Oligopeptide/dipeptide ABC transporter C-terminal" evidence="5">
    <location>
        <begin position="38"/>
        <end position="105"/>
    </location>
</feature>
<dbReference type="Pfam" id="PF08352">
    <property type="entry name" value="oligo_HPY"/>
    <property type="match status" value="1"/>
</dbReference>
<evidence type="ECO:0000256" key="2">
    <source>
        <dbReference type="ARBA" id="ARBA00022448"/>
    </source>
</evidence>
<evidence type="ECO:0000313" key="6">
    <source>
        <dbReference type="EMBL" id="GHO89825.1"/>
    </source>
</evidence>
<evidence type="ECO:0000259" key="5">
    <source>
        <dbReference type="Pfam" id="PF08352"/>
    </source>
</evidence>
<reference evidence="6 7" key="1">
    <citation type="journal article" date="2021" name="Int. J. Syst. Evol. Microbiol.">
        <title>Reticulibacter mediterranei gen. nov., sp. nov., within the new family Reticulibacteraceae fam. nov., and Ktedonospora formicarum gen. nov., sp. nov., Ktedonobacter robiniae sp. nov., Dictyobacter formicarum sp. nov. and Dictyobacter arantiisoli sp. nov., belonging to the class Ktedonobacteria.</title>
        <authorList>
            <person name="Yabe S."/>
            <person name="Zheng Y."/>
            <person name="Wang C.M."/>
            <person name="Sakai Y."/>
            <person name="Abe K."/>
            <person name="Yokota A."/>
            <person name="Donadio S."/>
            <person name="Cavaletti L."/>
            <person name="Monciardini P."/>
        </authorList>
    </citation>
    <scope>NUCLEOTIDE SEQUENCE [LARGE SCALE GENOMIC DNA]</scope>
    <source>
        <strain evidence="6 7">SOSP1-9</strain>
    </source>
</reference>